<dbReference type="InterPro" id="IPR013325">
    <property type="entry name" value="RNA_pol_sigma_r2"/>
</dbReference>
<dbReference type="GO" id="GO:0003677">
    <property type="term" value="F:DNA binding"/>
    <property type="evidence" value="ECO:0007669"/>
    <property type="project" value="UniProtKB-KW"/>
</dbReference>
<dbReference type="PANTHER" id="PTHR43133:SF58">
    <property type="entry name" value="ECF RNA POLYMERASE SIGMA FACTOR SIGD"/>
    <property type="match status" value="1"/>
</dbReference>
<dbReference type="SUPFAM" id="SSF88946">
    <property type="entry name" value="Sigma2 domain of RNA polymerase sigma factors"/>
    <property type="match status" value="1"/>
</dbReference>
<evidence type="ECO:0000256" key="3">
    <source>
        <dbReference type="ARBA" id="ARBA00023082"/>
    </source>
</evidence>
<evidence type="ECO:0000256" key="4">
    <source>
        <dbReference type="ARBA" id="ARBA00023125"/>
    </source>
</evidence>
<gene>
    <name evidence="8" type="ORF">HMPREF9695_04408</name>
</gene>
<protein>
    <submittedName>
        <fullName evidence="8">Sigma-70 family RNA polymerase sigma factor</fullName>
    </submittedName>
</protein>
<dbReference type="PANTHER" id="PTHR43133">
    <property type="entry name" value="RNA POLYMERASE ECF-TYPE SIGMA FACTO"/>
    <property type="match status" value="1"/>
</dbReference>
<comment type="similarity">
    <text evidence="1">Belongs to the sigma-70 factor family. ECF subfamily.</text>
</comment>
<evidence type="ECO:0000259" key="6">
    <source>
        <dbReference type="Pfam" id="PF04542"/>
    </source>
</evidence>
<dbReference type="Gene3D" id="1.10.10.10">
    <property type="entry name" value="Winged helix-like DNA-binding domain superfamily/Winged helix DNA-binding domain"/>
    <property type="match status" value="1"/>
</dbReference>
<dbReference type="InterPro" id="IPR039425">
    <property type="entry name" value="RNA_pol_sigma-70-like"/>
</dbReference>
<evidence type="ECO:0000256" key="1">
    <source>
        <dbReference type="ARBA" id="ARBA00010641"/>
    </source>
</evidence>
<keyword evidence="2" id="KW-0805">Transcription regulation</keyword>
<comment type="caution">
    <text evidence="8">The sequence shown here is derived from an EMBL/GenBank/DDBJ whole genome shotgun (WGS) entry which is preliminary data.</text>
</comment>
<dbReference type="PATRIC" id="fig|883078.3.peg.4552"/>
<proteinExistence type="inferred from homology"/>
<dbReference type="InterPro" id="IPR013324">
    <property type="entry name" value="RNA_pol_sigma_r3/r4-like"/>
</dbReference>
<organism evidence="8 9">
    <name type="scientific">Afipia broomeae ATCC 49717</name>
    <dbReference type="NCBI Taxonomy" id="883078"/>
    <lineage>
        <taxon>Bacteria</taxon>
        <taxon>Pseudomonadati</taxon>
        <taxon>Pseudomonadota</taxon>
        <taxon>Alphaproteobacteria</taxon>
        <taxon>Hyphomicrobiales</taxon>
        <taxon>Nitrobacteraceae</taxon>
        <taxon>Afipia</taxon>
    </lineage>
</organism>
<evidence type="ECO:0000259" key="7">
    <source>
        <dbReference type="Pfam" id="PF08281"/>
    </source>
</evidence>
<keyword evidence="9" id="KW-1185">Reference proteome</keyword>
<dbReference type="NCBIfam" id="TIGR02937">
    <property type="entry name" value="sigma70-ECF"/>
    <property type="match status" value="1"/>
</dbReference>
<feature type="domain" description="RNA polymerase sigma factor 70 region 4 type 2" evidence="7">
    <location>
        <begin position="134"/>
        <end position="184"/>
    </location>
</feature>
<keyword evidence="5" id="KW-0804">Transcription</keyword>
<sequence>MNEYQHKIGPSAIEAELKALMLSSQDGNAAAHQRLLKRLSRHLRAYYKGKLGRVGRGAQEAEDLVQEAVLAIHIQRHTYDPEEPLTPWVHAIARYKLIDFLRRTRASVADVPIDEANEVTAHDDHLGVESSFDVGKLLSRLPEKMQCAIQAVKIDGLSVAEAALKCGISESGVKVGVHRGLKALAKLIAQGTKT</sequence>
<accession>K8P7X9</accession>
<dbReference type="Proteomes" id="UP000001096">
    <property type="component" value="Unassembled WGS sequence"/>
</dbReference>
<dbReference type="GO" id="GO:0016987">
    <property type="term" value="F:sigma factor activity"/>
    <property type="evidence" value="ECO:0007669"/>
    <property type="project" value="UniProtKB-KW"/>
</dbReference>
<evidence type="ECO:0000256" key="5">
    <source>
        <dbReference type="ARBA" id="ARBA00023163"/>
    </source>
</evidence>
<dbReference type="InterPro" id="IPR036388">
    <property type="entry name" value="WH-like_DNA-bd_sf"/>
</dbReference>
<dbReference type="GO" id="GO:0006352">
    <property type="term" value="P:DNA-templated transcription initiation"/>
    <property type="evidence" value="ECO:0007669"/>
    <property type="project" value="InterPro"/>
</dbReference>
<evidence type="ECO:0000256" key="2">
    <source>
        <dbReference type="ARBA" id="ARBA00023015"/>
    </source>
</evidence>
<evidence type="ECO:0000313" key="8">
    <source>
        <dbReference type="EMBL" id="EKS34498.1"/>
    </source>
</evidence>
<dbReference type="InterPro" id="IPR007627">
    <property type="entry name" value="RNA_pol_sigma70_r2"/>
</dbReference>
<dbReference type="SUPFAM" id="SSF88659">
    <property type="entry name" value="Sigma3 and sigma4 domains of RNA polymerase sigma factors"/>
    <property type="match status" value="1"/>
</dbReference>
<dbReference type="Pfam" id="PF08281">
    <property type="entry name" value="Sigma70_r4_2"/>
    <property type="match status" value="1"/>
</dbReference>
<name>K8P7X9_9BRAD</name>
<dbReference type="Gene3D" id="1.10.1740.10">
    <property type="match status" value="1"/>
</dbReference>
<feature type="domain" description="RNA polymerase sigma-70 region 2" evidence="6">
    <location>
        <begin position="32"/>
        <end position="105"/>
    </location>
</feature>
<dbReference type="HOGENOM" id="CLU_047691_10_2_5"/>
<dbReference type="RefSeq" id="WP_006023109.1">
    <property type="nucleotide sequence ID" value="NZ_KB375284.1"/>
</dbReference>
<evidence type="ECO:0000313" key="9">
    <source>
        <dbReference type="Proteomes" id="UP000001096"/>
    </source>
</evidence>
<dbReference type="eggNOG" id="COG1595">
    <property type="taxonomic scope" value="Bacteria"/>
</dbReference>
<dbReference type="NCBIfam" id="NF009191">
    <property type="entry name" value="PRK12539.1"/>
    <property type="match status" value="1"/>
</dbReference>
<dbReference type="AlphaFoldDB" id="K8P7X9"/>
<dbReference type="InterPro" id="IPR013249">
    <property type="entry name" value="RNA_pol_sigma70_r4_t2"/>
</dbReference>
<dbReference type="EMBL" id="AGWX01000005">
    <property type="protein sequence ID" value="EKS34498.1"/>
    <property type="molecule type" value="Genomic_DNA"/>
</dbReference>
<dbReference type="InterPro" id="IPR014284">
    <property type="entry name" value="RNA_pol_sigma-70_dom"/>
</dbReference>
<keyword evidence="4" id="KW-0238">DNA-binding</keyword>
<keyword evidence="3" id="KW-0731">Sigma factor</keyword>
<dbReference type="Pfam" id="PF04542">
    <property type="entry name" value="Sigma70_r2"/>
    <property type="match status" value="1"/>
</dbReference>
<reference evidence="8 9" key="1">
    <citation type="submission" date="2012-04" db="EMBL/GenBank/DDBJ databases">
        <title>The Genome Sequence of Afipia broomeae ATCC 49717.</title>
        <authorList>
            <consortium name="The Broad Institute Genome Sequencing Platform"/>
            <person name="Earl A."/>
            <person name="Ward D."/>
            <person name="Feldgarden M."/>
            <person name="Gevers D."/>
            <person name="Huys G."/>
            <person name="Walker B."/>
            <person name="Young S.K."/>
            <person name="Zeng Q."/>
            <person name="Gargeya S."/>
            <person name="Fitzgerald M."/>
            <person name="Haas B."/>
            <person name="Abouelleil A."/>
            <person name="Alvarado L."/>
            <person name="Arachchi H.M."/>
            <person name="Berlin A."/>
            <person name="Chapman S.B."/>
            <person name="Goldberg J."/>
            <person name="Griggs A."/>
            <person name="Gujja S."/>
            <person name="Hansen M."/>
            <person name="Howarth C."/>
            <person name="Imamovic A."/>
            <person name="Larimer J."/>
            <person name="McCowen C."/>
            <person name="Montmayeur A."/>
            <person name="Murphy C."/>
            <person name="Neiman D."/>
            <person name="Pearson M."/>
            <person name="Priest M."/>
            <person name="Roberts A."/>
            <person name="Saif S."/>
            <person name="Shea T."/>
            <person name="Sisk P."/>
            <person name="Sykes S."/>
            <person name="Wortman J."/>
            <person name="Nusbaum C."/>
            <person name="Birren B."/>
        </authorList>
    </citation>
    <scope>NUCLEOTIDE SEQUENCE [LARGE SCALE GENOMIC DNA]</scope>
    <source>
        <strain evidence="8 9">ATCC 49717</strain>
    </source>
</reference>